<comment type="caution">
    <text evidence="1">The sequence shown here is derived from an EMBL/GenBank/DDBJ whole genome shotgun (WGS) entry which is preliminary data.</text>
</comment>
<proteinExistence type="predicted"/>
<organism evidence="1">
    <name type="scientific">Ophidiomyces ophidiicola</name>
    <dbReference type="NCBI Taxonomy" id="1387563"/>
    <lineage>
        <taxon>Eukaryota</taxon>
        <taxon>Fungi</taxon>
        <taxon>Dikarya</taxon>
        <taxon>Ascomycota</taxon>
        <taxon>Pezizomycotina</taxon>
        <taxon>Eurotiomycetes</taxon>
        <taxon>Eurotiomycetidae</taxon>
        <taxon>Onygenales</taxon>
        <taxon>Onygenaceae</taxon>
        <taxon>Ophidiomyces</taxon>
    </lineage>
</organism>
<dbReference type="EMBL" id="JALBCA010000027">
    <property type="protein sequence ID" value="KAI2388936.1"/>
    <property type="molecule type" value="Genomic_DNA"/>
</dbReference>
<accession>A0ACB8UZH7</accession>
<sequence length="355" mass="39635">MLLLLSPLFAVAALALRVAPGSPCERSCGSGFSNTTGDDIVCRDPQFFDSEEGNRFRECVNCELRSTYSISRTYDTDLKWGLYNLRFAFSSCIYAFPVAKQSLSTPCQVTCDSLQQSIKYDLMNPKPQSAYDFCGLDSFSDSFVTKCALCYSLTEDEKFLANFIEAIRQGCHSKVPPGMPFFINPDRIFNTTLLPASTQSVNPMANTPKGKKNLVLIIVLPIVGFLLISLLTCFCCFFFIRHRRRKTKRKSQIDIQNRWNHDAAVMSPVAGGFAQTWDQPVQQQYPAQTPQTPGYHPGFQATYYSPEQDVKYPPEAYQMGPVSHFPTDSKKADFVAPTVPILSAPPPGRKSLSNP</sequence>
<protein>
    <submittedName>
        <fullName evidence="1">Uncharacterized protein</fullName>
    </submittedName>
</protein>
<reference evidence="1" key="1">
    <citation type="journal article" date="2022" name="bioRxiv">
        <title>Population genetic analysis of Ophidiomyces ophidiicola, the causative agent of snake fungal disease, indicates recent introductions to the USA.</title>
        <authorList>
            <person name="Ladner J.T."/>
            <person name="Palmer J.M."/>
            <person name="Ettinger C.L."/>
            <person name="Stajich J.E."/>
            <person name="Farrell T.M."/>
            <person name="Glorioso B.M."/>
            <person name="Lawson B."/>
            <person name="Price S.J."/>
            <person name="Stengle A.G."/>
            <person name="Grear D.A."/>
            <person name="Lorch J.M."/>
        </authorList>
    </citation>
    <scope>NUCLEOTIDE SEQUENCE</scope>
    <source>
        <strain evidence="1">NWHC 24266-5</strain>
    </source>
</reference>
<gene>
    <name evidence="1" type="ORF">LOY88_002309</name>
</gene>
<name>A0ACB8UZH7_9EURO</name>
<evidence type="ECO:0000313" key="1">
    <source>
        <dbReference type="EMBL" id="KAI2388936.1"/>
    </source>
</evidence>